<dbReference type="PROSITE" id="PS51009">
    <property type="entry name" value="CYTCII"/>
    <property type="match status" value="1"/>
</dbReference>
<dbReference type="GO" id="GO:0022900">
    <property type="term" value="P:electron transport chain"/>
    <property type="evidence" value="ECO:0007669"/>
    <property type="project" value="InterPro"/>
</dbReference>
<dbReference type="GO" id="GO:0020037">
    <property type="term" value="F:heme binding"/>
    <property type="evidence" value="ECO:0007669"/>
    <property type="project" value="InterPro"/>
</dbReference>
<keyword evidence="1" id="KW-0732">Signal</keyword>
<dbReference type="Pfam" id="PF01322">
    <property type="entry name" value="Cytochrom_C_2"/>
    <property type="match status" value="1"/>
</dbReference>
<dbReference type="EMBL" id="CP014796">
    <property type="protein sequence ID" value="APX21536.1"/>
    <property type="molecule type" value="Genomic_DNA"/>
</dbReference>
<evidence type="ECO:0000313" key="3">
    <source>
        <dbReference type="Proteomes" id="UP000186559"/>
    </source>
</evidence>
<dbReference type="InterPro" id="IPR002321">
    <property type="entry name" value="Cyt_c_II"/>
</dbReference>
<name>A0A1U7D0D4_9RHOB</name>
<reference evidence="2 3" key="1">
    <citation type="submission" date="2016-03" db="EMBL/GenBank/DDBJ databases">
        <title>Deep-sea bacteria in the southern Pacific.</title>
        <authorList>
            <person name="Tang K."/>
        </authorList>
    </citation>
    <scope>NUCLEOTIDE SEQUENCE [LARGE SCALE GENOMIC DNA]</scope>
    <source>
        <strain evidence="2 3">JLT2016</strain>
    </source>
</reference>
<keyword evidence="3" id="KW-1185">Reference proteome</keyword>
<dbReference type="Proteomes" id="UP000186559">
    <property type="component" value="Chromosome"/>
</dbReference>
<protein>
    <submittedName>
        <fullName evidence="2">Cytochrome c556</fullName>
    </submittedName>
</protein>
<accession>A0A1U7D0D4</accession>
<dbReference type="InterPro" id="IPR010980">
    <property type="entry name" value="Cyt_c/b562"/>
</dbReference>
<organism evidence="2 3">
    <name type="scientific">Salipiger profundus</name>
    <dbReference type="NCBI Taxonomy" id="1229727"/>
    <lineage>
        <taxon>Bacteria</taxon>
        <taxon>Pseudomonadati</taxon>
        <taxon>Pseudomonadota</taxon>
        <taxon>Alphaproteobacteria</taxon>
        <taxon>Rhodobacterales</taxon>
        <taxon>Roseobacteraceae</taxon>
        <taxon>Salipiger</taxon>
    </lineage>
</organism>
<dbReference type="Gene3D" id="1.20.120.10">
    <property type="entry name" value="Cytochrome c/b562"/>
    <property type="match status" value="1"/>
</dbReference>
<evidence type="ECO:0000256" key="1">
    <source>
        <dbReference type="SAM" id="SignalP"/>
    </source>
</evidence>
<dbReference type="STRING" id="1229727.Ga0080559_TMP740"/>
<dbReference type="SUPFAM" id="SSF47175">
    <property type="entry name" value="Cytochromes"/>
    <property type="match status" value="1"/>
</dbReference>
<evidence type="ECO:0000313" key="2">
    <source>
        <dbReference type="EMBL" id="APX21536.1"/>
    </source>
</evidence>
<dbReference type="GO" id="GO:0009055">
    <property type="term" value="F:electron transfer activity"/>
    <property type="evidence" value="ECO:0007669"/>
    <property type="project" value="InterPro"/>
</dbReference>
<dbReference type="GO" id="GO:0005506">
    <property type="term" value="F:iron ion binding"/>
    <property type="evidence" value="ECO:0007669"/>
    <property type="project" value="InterPro"/>
</dbReference>
<feature type="chain" id="PRO_5010529250" evidence="1">
    <location>
        <begin position="20"/>
        <end position="203"/>
    </location>
</feature>
<feature type="signal peptide" evidence="1">
    <location>
        <begin position="1"/>
        <end position="19"/>
    </location>
</feature>
<dbReference type="KEGG" id="tpro:Ga0080559_TMP740"/>
<proteinExistence type="predicted"/>
<sequence length="203" mass="20944" precursor="true">MMKRTMILAAIAVTGTAVAALAHSGATGVVKDRMEAMKAMGDAVKTVTPMMRGEAEYDADVMREAARTFQEHSGEAMTELFPEGSNQAPSEAKDLIWSDWERFEDLARQLEVHAEGLEGAAGNGLAGGGNMGTGSMMGGSSGMGSGSMMGGSSMMGSGSGMMGDAATGMMSAEDIAQMPADAAFNMASQVCSACHSRFRAEDD</sequence>
<gene>
    <name evidence="2" type="ORF">Ga0080559_TMP740</name>
</gene>
<dbReference type="AlphaFoldDB" id="A0A1U7D0D4"/>